<dbReference type="InterPro" id="IPR036390">
    <property type="entry name" value="WH_DNA-bd_sf"/>
</dbReference>
<evidence type="ECO:0000256" key="2">
    <source>
        <dbReference type="ARBA" id="ARBA00023125"/>
    </source>
</evidence>
<dbReference type="AlphaFoldDB" id="A0AAV2VIC6"/>
<organism evidence="5 6">
    <name type="scientific">Vibrio nigripulchritudo SOn1</name>
    <dbReference type="NCBI Taxonomy" id="1238450"/>
    <lineage>
        <taxon>Bacteria</taxon>
        <taxon>Pseudomonadati</taxon>
        <taxon>Pseudomonadota</taxon>
        <taxon>Gammaproteobacteria</taxon>
        <taxon>Vibrionales</taxon>
        <taxon>Vibrionaceae</taxon>
        <taxon>Vibrio</taxon>
    </lineage>
</organism>
<keyword evidence="1" id="KW-0805">Transcription regulation</keyword>
<keyword evidence="3" id="KW-0804">Transcription</keyword>
<evidence type="ECO:0000256" key="1">
    <source>
        <dbReference type="ARBA" id="ARBA00023015"/>
    </source>
</evidence>
<dbReference type="InterPro" id="IPR000835">
    <property type="entry name" value="HTH_MarR-typ"/>
</dbReference>
<reference evidence="5 6" key="1">
    <citation type="journal article" date="2013" name="ISME J.">
        <title>Comparative genomics of pathogenic lineages of Vibrio nigripulchritudo identifies virulence-associated traits.</title>
        <authorList>
            <person name="Goudenege D."/>
            <person name="Labreuche Y."/>
            <person name="Krin E."/>
            <person name="Ansquer D."/>
            <person name="Mangenot S."/>
            <person name="Calteau A."/>
            <person name="Medigue C."/>
            <person name="Mazel D."/>
            <person name="Polz M.F."/>
            <person name="Le Roux F."/>
        </authorList>
    </citation>
    <scope>NUCLEOTIDE SEQUENCE [LARGE SCALE GENOMIC DNA]</scope>
    <source>
        <strain evidence="5 6">SOn1</strain>
    </source>
</reference>
<dbReference type="SUPFAM" id="SSF46785">
    <property type="entry name" value="Winged helix' DNA-binding domain"/>
    <property type="match status" value="1"/>
</dbReference>
<evidence type="ECO:0000256" key="3">
    <source>
        <dbReference type="ARBA" id="ARBA00023163"/>
    </source>
</evidence>
<dbReference type="Proteomes" id="UP000018211">
    <property type="component" value="Unassembled WGS sequence"/>
</dbReference>
<sequence length="161" mass="18570">MEYDHVDKLLLQWQKQRPELDCSLMGVVGRLRRMSQIIEKKQNKVFKDHELTSVEFDILATLRRNNEPLTPTELYQTLMLSSGAMSTRIEHLVQRNLIVRVASNEDRRSCKVTLSEEGKALIDKAVEAHLANAEKTLSPLTLEEQNQLASIMRNWLVVSEK</sequence>
<name>A0AAV2VIC6_9VIBR</name>
<dbReference type="Gene3D" id="1.10.10.10">
    <property type="entry name" value="Winged helix-like DNA-binding domain superfamily/Winged helix DNA-binding domain"/>
    <property type="match status" value="1"/>
</dbReference>
<dbReference type="GO" id="GO:0003700">
    <property type="term" value="F:DNA-binding transcription factor activity"/>
    <property type="evidence" value="ECO:0007669"/>
    <property type="project" value="InterPro"/>
</dbReference>
<dbReference type="GO" id="GO:0003677">
    <property type="term" value="F:DNA binding"/>
    <property type="evidence" value="ECO:0007669"/>
    <property type="project" value="UniProtKB-KW"/>
</dbReference>
<dbReference type="PRINTS" id="PR00598">
    <property type="entry name" value="HTHMARR"/>
</dbReference>
<dbReference type="PANTHER" id="PTHR42756">
    <property type="entry name" value="TRANSCRIPTIONAL REGULATOR, MARR"/>
    <property type="match status" value="1"/>
</dbReference>
<protein>
    <submittedName>
        <fullName evidence="5">Transcriptional regulatory protein,MarR family</fullName>
    </submittedName>
</protein>
<dbReference type="PANTHER" id="PTHR42756:SF1">
    <property type="entry name" value="TRANSCRIPTIONAL REPRESSOR OF EMRAB OPERON"/>
    <property type="match status" value="1"/>
</dbReference>
<dbReference type="SMART" id="SM00347">
    <property type="entry name" value="HTH_MARR"/>
    <property type="match status" value="1"/>
</dbReference>
<dbReference type="PROSITE" id="PS50995">
    <property type="entry name" value="HTH_MARR_2"/>
    <property type="match status" value="1"/>
</dbReference>
<comment type="caution">
    <text evidence="5">The sequence shown here is derived from an EMBL/GenBank/DDBJ whole genome shotgun (WGS) entry which is preliminary data.</text>
</comment>
<evidence type="ECO:0000259" key="4">
    <source>
        <dbReference type="PROSITE" id="PS50995"/>
    </source>
</evidence>
<dbReference type="InterPro" id="IPR036388">
    <property type="entry name" value="WH-like_DNA-bd_sf"/>
</dbReference>
<feature type="domain" description="HTH marR-type" evidence="4">
    <location>
        <begin position="24"/>
        <end position="157"/>
    </location>
</feature>
<keyword evidence="2" id="KW-0238">DNA-binding</keyword>
<dbReference type="EMBL" id="CAOF01000010">
    <property type="protein sequence ID" value="CCO44268.1"/>
    <property type="molecule type" value="Genomic_DNA"/>
</dbReference>
<accession>A0AAV2VIC6</accession>
<gene>
    <name evidence="5" type="ORF">VIBNISOn1_1070040</name>
</gene>
<evidence type="ECO:0000313" key="5">
    <source>
        <dbReference type="EMBL" id="CCO44268.1"/>
    </source>
</evidence>
<proteinExistence type="predicted"/>
<dbReference type="RefSeq" id="WP_022610193.1">
    <property type="nucleotide sequence ID" value="NZ_LK391965.1"/>
</dbReference>
<evidence type="ECO:0000313" key="6">
    <source>
        <dbReference type="Proteomes" id="UP000018211"/>
    </source>
</evidence>
<dbReference type="Pfam" id="PF12802">
    <property type="entry name" value="MarR_2"/>
    <property type="match status" value="1"/>
</dbReference>